<name>A0ABV7AYC0_9GAMM</name>
<dbReference type="Proteomes" id="UP001595457">
    <property type="component" value="Unassembled WGS sequence"/>
</dbReference>
<evidence type="ECO:0000313" key="2">
    <source>
        <dbReference type="Proteomes" id="UP001595457"/>
    </source>
</evidence>
<protein>
    <recommendedName>
        <fullName evidence="3">Terminase</fullName>
    </recommendedName>
</protein>
<dbReference type="EMBL" id="JBHRSJ010000034">
    <property type="protein sequence ID" value="MFC2974055.1"/>
    <property type="molecule type" value="Genomic_DNA"/>
</dbReference>
<keyword evidence="2" id="KW-1185">Reference proteome</keyword>
<evidence type="ECO:0008006" key="3">
    <source>
        <dbReference type="Google" id="ProtNLM"/>
    </source>
</evidence>
<proteinExistence type="predicted"/>
<sequence>MSFDPNEVDALLQRARQHADEAVSRDDPTLYREAFQAMCQAVALLARGNNDWREQVLRATEEFTRTEGI</sequence>
<evidence type="ECO:0000313" key="1">
    <source>
        <dbReference type="EMBL" id="MFC2974055.1"/>
    </source>
</evidence>
<reference evidence="2" key="1">
    <citation type="journal article" date="2019" name="Int. J. Syst. Evol. Microbiol.">
        <title>The Global Catalogue of Microorganisms (GCM) 10K type strain sequencing project: providing services to taxonomists for standard genome sequencing and annotation.</title>
        <authorList>
            <consortium name="The Broad Institute Genomics Platform"/>
            <consortium name="The Broad Institute Genome Sequencing Center for Infectious Disease"/>
            <person name="Wu L."/>
            <person name="Ma J."/>
        </authorList>
    </citation>
    <scope>NUCLEOTIDE SEQUENCE [LARGE SCALE GENOMIC DNA]</scope>
    <source>
        <strain evidence="2">KCTC 62195</strain>
    </source>
</reference>
<gene>
    <name evidence="1" type="ORF">ACFOJE_17790</name>
</gene>
<organism evidence="1 2">
    <name type="scientific">Azotobacter bryophylli</name>
    <dbReference type="NCBI Taxonomy" id="1986537"/>
    <lineage>
        <taxon>Bacteria</taxon>
        <taxon>Pseudomonadati</taxon>
        <taxon>Pseudomonadota</taxon>
        <taxon>Gammaproteobacteria</taxon>
        <taxon>Pseudomonadales</taxon>
        <taxon>Pseudomonadaceae</taxon>
        <taxon>Azotobacter</taxon>
    </lineage>
</organism>
<accession>A0ABV7AYC0</accession>
<comment type="caution">
    <text evidence="1">The sequence shown here is derived from an EMBL/GenBank/DDBJ whole genome shotgun (WGS) entry which is preliminary data.</text>
</comment>
<dbReference type="RefSeq" id="WP_377816017.1">
    <property type="nucleotide sequence ID" value="NZ_JBHRSJ010000034.1"/>
</dbReference>